<dbReference type="Gene3D" id="3.40.50.150">
    <property type="entry name" value="Vaccinia Virus protein VP39"/>
    <property type="match status" value="1"/>
</dbReference>
<dbReference type="GO" id="GO:0008757">
    <property type="term" value="F:S-adenosylmethionine-dependent methyltransferase activity"/>
    <property type="evidence" value="ECO:0007669"/>
    <property type="project" value="InterPro"/>
</dbReference>
<keyword evidence="5" id="KW-1185">Reference proteome</keyword>
<dbReference type="SUPFAM" id="SSF53335">
    <property type="entry name" value="S-adenosyl-L-methionine-dependent methyltransferases"/>
    <property type="match status" value="1"/>
</dbReference>
<dbReference type="Proteomes" id="UP001197378">
    <property type="component" value="Unassembled WGS sequence"/>
</dbReference>
<keyword evidence="4" id="KW-0808">Transferase</keyword>
<evidence type="ECO:0000313" key="4">
    <source>
        <dbReference type="EMBL" id="MBU2787015.1"/>
    </source>
</evidence>
<feature type="domain" description="Methyltransferase type 11" evidence="3">
    <location>
        <begin position="45"/>
        <end position="137"/>
    </location>
</feature>
<reference evidence="4" key="1">
    <citation type="journal article" date="2021" name="ISME J.">
        <title>Genomic evolution of the class Acidithiobacillia: deep-branching Proteobacteria living in extreme acidic conditions.</title>
        <authorList>
            <person name="Moya-Beltran A."/>
            <person name="Beard S."/>
            <person name="Rojas-Villalobos C."/>
            <person name="Issotta F."/>
            <person name="Gallardo Y."/>
            <person name="Ulloa R."/>
            <person name="Giaveno A."/>
            <person name="Degli Esposti M."/>
            <person name="Johnson D.B."/>
            <person name="Quatrini R."/>
        </authorList>
    </citation>
    <scope>NUCLEOTIDE SEQUENCE</scope>
    <source>
        <strain evidence="4">VAN18-1</strain>
    </source>
</reference>
<dbReference type="Pfam" id="PF08241">
    <property type="entry name" value="Methyltransf_11"/>
    <property type="match status" value="1"/>
</dbReference>
<dbReference type="RefSeq" id="WP_215885351.1">
    <property type="nucleotide sequence ID" value="NZ_JAAXYO010000031.1"/>
</dbReference>
<dbReference type="InterPro" id="IPR029063">
    <property type="entry name" value="SAM-dependent_MTases_sf"/>
</dbReference>
<feature type="region of interest" description="Disordered" evidence="2">
    <location>
        <begin position="382"/>
        <end position="412"/>
    </location>
</feature>
<feature type="compositionally biased region" description="Polar residues" evidence="2">
    <location>
        <begin position="382"/>
        <end position="397"/>
    </location>
</feature>
<accession>A0AAE2YMT6</accession>
<dbReference type="AlphaFoldDB" id="A0AAE2YMT6"/>
<evidence type="ECO:0000256" key="2">
    <source>
        <dbReference type="SAM" id="MobiDB-lite"/>
    </source>
</evidence>
<gene>
    <name evidence="4" type="ORF">HFQ13_02095</name>
</gene>
<comment type="caution">
    <text evidence="4">The sequence shown here is derived from an EMBL/GenBank/DDBJ whole genome shotgun (WGS) entry which is preliminary data.</text>
</comment>
<keyword evidence="4" id="KW-0489">Methyltransferase</keyword>
<dbReference type="EMBL" id="JAAXYO010000031">
    <property type="protein sequence ID" value="MBU2787015.1"/>
    <property type="molecule type" value="Genomic_DNA"/>
</dbReference>
<protein>
    <submittedName>
        <fullName evidence="4">Class I SAM-dependent methyltransferase</fullName>
    </submittedName>
</protein>
<organism evidence="4 5">
    <name type="scientific">Igneacidithiobacillus copahuensis</name>
    <dbReference type="NCBI Taxonomy" id="2724909"/>
    <lineage>
        <taxon>Bacteria</taxon>
        <taxon>Pseudomonadati</taxon>
        <taxon>Pseudomonadota</taxon>
        <taxon>Acidithiobacillia</taxon>
        <taxon>Acidithiobacillales</taxon>
        <taxon>Acidithiobacillaceae</taxon>
        <taxon>Igneacidithiobacillus</taxon>
    </lineage>
</organism>
<name>A0AAE2YMT6_9PROT</name>
<proteinExistence type="predicted"/>
<evidence type="ECO:0000256" key="1">
    <source>
        <dbReference type="SAM" id="Coils"/>
    </source>
</evidence>
<dbReference type="InterPro" id="IPR013216">
    <property type="entry name" value="Methyltransf_11"/>
</dbReference>
<evidence type="ECO:0000259" key="3">
    <source>
        <dbReference type="Pfam" id="PF08241"/>
    </source>
</evidence>
<dbReference type="GO" id="GO:0032259">
    <property type="term" value="P:methylation"/>
    <property type="evidence" value="ECO:0007669"/>
    <property type="project" value="UniProtKB-KW"/>
</dbReference>
<evidence type="ECO:0000313" key="5">
    <source>
        <dbReference type="Proteomes" id="UP001197378"/>
    </source>
</evidence>
<dbReference type="CDD" id="cd02440">
    <property type="entry name" value="AdoMet_MTases"/>
    <property type="match status" value="1"/>
</dbReference>
<feature type="coiled-coil region" evidence="1">
    <location>
        <begin position="262"/>
        <end position="291"/>
    </location>
</feature>
<keyword evidence="1" id="KW-0175">Coiled coil</keyword>
<sequence length="430" mass="48343">MKDNFYRAFEERYYASREVIKSLRTQYLPFVKPLVSLYPGSATFDAGCGRGEWLELMCELGFSPFGVDLDDGMLESCVELGLPAQKGDAVTFLASLPNSSQVIISAFHVVEHITFNQLRSLVSEALRVLKPGGLLIMETPNPENLLVATRNFYLDPTHQRPIPSQLLAFVAEYTGFARVKTLRLQESKELINRDDIRFQDVFAGASPDYAIIAQKHAPDEIMELTKDQFSAEYGLSLEELLNRWDGRFNQLVVNSERSAAQAAQANERANVAEAQAAQANERANVAEAQAQVIGQQHHAVINSRSWKVTKPLRLAGKFARWFYCGTKAWLTFAPGSRPHRAVKKILIRMMNTVNGNPALKRKAITWLNKSPKLKQHLKNIASSQRLGEPYPSSSQSMHVHMPDTPQLSPRTRQIYTSLKNAIEKSDKELK</sequence>